<evidence type="ECO:0000256" key="1">
    <source>
        <dbReference type="SAM" id="Phobius"/>
    </source>
</evidence>
<dbReference type="EMBL" id="JASBQV010000005">
    <property type="protein sequence ID" value="MDI3234350.1"/>
    <property type="molecule type" value="Genomic_DNA"/>
</dbReference>
<keyword evidence="1" id="KW-0472">Membrane</keyword>
<evidence type="ECO:0000313" key="2">
    <source>
        <dbReference type="EMBL" id="MDI3234350.1"/>
    </source>
</evidence>
<protein>
    <submittedName>
        <fullName evidence="2">Uncharacterized protein</fullName>
    </submittedName>
</protein>
<feature type="transmembrane region" description="Helical" evidence="1">
    <location>
        <begin position="109"/>
        <end position="127"/>
    </location>
</feature>
<organism evidence="2 3">
    <name type="scientific">Exiguobacterium antarcticum</name>
    <dbReference type="NCBI Taxonomy" id="132920"/>
    <lineage>
        <taxon>Bacteria</taxon>
        <taxon>Bacillati</taxon>
        <taxon>Bacillota</taxon>
        <taxon>Bacilli</taxon>
        <taxon>Bacillales</taxon>
        <taxon>Bacillales Family XII. Incertae Sedis</taxon>
        <taxon>Exiguobacterium</taxon>
    </lineage>
</organism>
<dbReference type="RefSeq" id="WP_282355060.1">
    <property type="nucleotide sequence ID" value="NZ_JASBQV010000005.1"/>
</dbReference>
<keyword evidence="1" id="KW-1133">Transmembrane helix</keyword>
<evidence type="ECO:0000313" key="3">
    <source>
        <dbReference type="Proteomes" id="UP001243286"/>
    </source>
</evidence>
<keyword evidence="3" id="KW-1185">Reference proteome</keyword>
<sequence length="158" mass="18756">MQTAKDERLHELTLAYIDKSQFQKKGWVMAAVAAMPGIFSETMDSALYFGLLPLVYLIFDFPFQWEKRKILERYLSKDQVMTQSMLWLGIQFVLYSSLFIVVLETKNLSWWKMTFWMVLVLVPLYFATDWLFKTMARSGDPDFVSDQEVHKHVKYLEE</sequence>
<dbReference type="Proteomes" id="UP001243286">
    <property type="component" value="Unassembled WGS sequence"/>
</dbReference>
<reference evidence="2 3" key="1">
    <citation type="submission" date="2023-04" db="EMBL/GenBank/DDBJ databases">
        <title>Antarctic isolates genomes.</title>
        <authorList>
            <person name="Dimov S.G."/>
        </authorList>
    </citation>
    <scope>NUCLEOTIDE SEQUENCE [LARGE SCALE GENOMIC DNA]</scope>
    <source>
        <strain evidence="2 3">AL19</strain>
    </source>
</reference>
<keyword evidence="1" id="KW-0812">Transmembrane</keyword>
<proteinExistence type="predicted"/>
<accession>A0ABT6R072</accession>
<gene>
    <name evidence="2" type="ORF">QK289_04980</name>
</gene>
<feature type="transmembrane region" description="Helical" evidence="1">
    <location>
        <begin position="45"/>
        <end position="63"/>
    </location>
</feature>
<name>A0ABT6R072_9BACL</name>
<comment type="caution">
    <text evidence="2">The sequence shown here is derived from an EMBL/GenBank/DDBJ whole genome shotgun (WGS) entry which is preliminary data.</text>
</comment>
<feature type="transmembrane region" description="Helical" evidence="1">
    <location>
        <begin position="84"/>
        <end position="103"/>
    </location>
</feature>